<organism evidence="2 3">
    <name type="scientific">Brassica cretica</name>
    <name type="common">Mustard</name>
    <dbReference type="NCBI Taxonomy" id="69181"/>
    <lineage>
        <taxon>Eukaryota</taxon>
        <taxon>Viridiplantae</taxon>
        <taxon>Streptophyta</taxon>
        <taxon>Embryophyta</taxon>
        <taxon>Tracheophyta</taxon>
        <taxon>Spermatophyta</taxon>
        <taxon>Magnoliopsida</taxon>
        <taxon>eudicotyledons</taxon>
        <taxon>Gunneridae</taxon>
        <taxon>Pentapetalae</taxon>
        <taxon>rosids</taxon>
        <taxon>malvids</taxon>
        <taxon>Brassicales</taxon>
        <taxon>Brassicaceae</taxon>
        <taxon>Brassiceae</taxon>
        <taxon>Brassica</taxon>
    </lineage>
</organism>
<gene>
    <name evidence="2" type="ORF">F2Q68_00021764</name>
</gene>
<feature type="compositionally biased region" description="Basic and acidic residues" evidence="1">
    <location>
        <begin position="47"/>
        <end position="62"/>
    </location>
</feature>
<feature type="region of interest" description="Disordered" evidence="1">
    <location>
        <begin position="1"/>
        <end position="27"/>
    </location>
</feature>
<reference evidence="2" key="1">
    <citation type="submission" date="2019-12" db="EMBL/GenBank/DDBJ databases">
        <title>Genome sequencing and annotation of Brassica cretica.</title>
        <authorList>
            <person name="Studholme D.J."/>
            <person name="Sarris P.F."/>
        </authorList>
    </citation>
    <scope>NUCLEOTIDE SEQUENCE</scope>
    <source>
        <strain evidence="2">PFS-001/15</strain>
        <tissue evidence="2">Leaf</tissue>
    </source>
</reference>
<sequence length="87" mass="10693">MRGVRLERETSSEPSSRHHSRVRRGEPIVDSFRFRRERITVDAFEREIEKSERRNERDEREQRKRKKKRRSRMPTRVSEDTVLVSLN</sequence>
<feature type="compositionally biased region" description="Basic residues" evidence="1">
    <location>
        <begin position="63"/>
        <end position="73"/>
    </location>
</feature>
<dbReference type="EMBL" id="QGKW02002228">
    <property type="protein sequence ID" value="KAF2537274.1"/>
    <property type="molecule type" value="Genomic_DNA"/>
</dbReference>
<evidence type="ECO:0000256" key="1">
    <source>
        <dbReference type="SAM" id="MobiDB-lite"/>
    </source>
</evidence>
<dbReference type="Proteomes" id="UP000712281">
    <property type="component" value="Unassembled WGS sequence"/>
</dbReference>
<dbReference type="AlphaFoldDB" id="A0A8S9FVU3"/>
<name>A0A8S9FVU3_BRACR</name>
<comment type="caution">
    <text evidence="2">The sequence shown here is derived from an EMBL/GenBank/DDBJ whole genome shotgun (WGS) entry which is preliminary data.</text>
</comment>
<evidence type="ECO:0000313" key="3">
    <source>
        <dbReference type="Proteomes" id="UP000712281"/>
    </source>
</evidence>
<feature type="compositionally biased region" description="Basic and acidic residues" evidence="1">
    <location>
        <begin position="1"/>
        <end position="11"/>
    </location>
</feature>
<proteinExistence type="predicted"/>
<protein>
    <submittedName>
        <fullName evidence="2">Uncharacterized protein</fullName>
    </submittedName>
</protein>
<accession>A0A8S9FVU3</accession>
<feature type="region of interest" description="Disordered" evidence="1">
    <location>
        <begin position="47"/>
        <end position="87"/>
    </location>
</feature>
<evidence type="ECO:0000313" key="2">
    <source>
        <dbReference type="EMBL" id="KAF2537274.1"/>
    </source>
</evidence>